<reference evidence="1 2" key="1">
    <citation type="submission" date="2016-04" db="EMBL/GenBank/DDBJ databases">
        <title>Genome analyses suggest a sexual origin of heterokaryosis in a supposedly ancient asexual fungus.</title>
        <authorList>
            <person name="Ropars J."/>
            <person name="Sedzielewska K."/>
            <person name="Noel J."/>
            <person name="Charron P."/>
            <person name="Farinelli L."/>
            <person name="Marton T."/>
            <person name="Kruger M."/>
            <person name="Pelin A."/>
            <person name="Brachmann A."/>
            <person name="Corradi N."/>
        </authorList>
    </citation>
    <scope>NUCLEOTIDE SEQUENCE [LARGE SCALE GENOMIC DNA]</scope>
    <source>
        <strain evidence="1 2">C2</strain>
    </source>
</reference>
<name>A0A2N1MLC7_9GLOM</name>
<sequence length="199" mass="24118">MSLNYKANKYYWKSRNFLLFSGNFLAKQKEYYNKKFKRKARFEIGEQVLLYDAAKEKQWNGKLKEKGPYYIHDTIRNGAYKIKELDRRILKTPINGELLKNYIFSKKNNWFSEKVIGLNIIDYYDIHCRTTPSLLETHYISKCYYEQNELWKQFLIEYSYENRIEILNIHNYDKTSGIKILKIPIIGPLHISLLWAWFL</sequence>
<reference evidence="1 2" key="2">
    <citation type="submission" date="2017-10" db="EMBL/GenBank/DDBJ databases">
        <title>Extensive intraspecific genome diversity in a model arbuscular mycorrhizal fungus.</title>
        <authorList>
            <person name="Chen E.C.H."/>
            <person name="Morin E."/>
            <person name="Baudet D."/>
            <person name="Noel J."/>
            <person name="Ndikumana S."/>
            <person name="Charron P."/>
            <person name="St-Onge C."/>
            <person name="Giorgi J."/>
            <person name="Grigoriev I.V."/>
            <person name="Roux C."/>
            <person name="Martin F.M."/>
            <person name="Corradi N."/>
        </authorList>
    </citation>
    <scope>NUCLEOTIDE SEQUENCE [LARGE SCALE GENOMIC DNA]</scope>
    <source>
        <strain evidence="1 2">C2</strain>
    </source>
</reference>
<dbReference type="EMBL" id="LLXL01001919">
    <property type="protein sequence ID" value="PKK62445.1"/>
    <property type="molecule type" value="Genomic_DNA"/>
</dbReference>
<dbReference type="Proteomes" id="UP000233469">
    <property type="component" value="Unassembled WGS sequence"/>
</dbReference>
<proteinExistence type="predicted"/>
<protein>
    <submittedName>
        <fullName evidence="1">Uncharacterized protein</fullName>
    </submittedName>
</protein>
<evidence type="ECO:0000313" key="1">
    <source>
        <dbReference type="EMBL" id="PKK62445.1"/>
    </source>
</evidence>
<comment type="caution">
    <text evidence="1">The sequence shown here is derived from an EMBL/GenBank/DDBJ whole genome shotgun (WGS) entry which is preliminary data.</text>
</comment>
<organism evidence="1 2">
    <name type="scientific">Rhizophagus irregularis</name>
    <dbReference type="NCBI Taxonomy" id="588596"/>
    <lineage>
        <taxon>Eukaryota</taxon>
        <taxon>Fungi</taxon>
        <taxon>Fungi incertae sedis</taxon>
        <taxon>Mucoromycota</taxon>
        <taxon>Glomeromycotina</taxon>
        <taxon>Glomeromycetes</taxon>
        <taxon>Glomerales</taxon>
        <taxon>Glomeraceae</taxon>
        <taxon>Rhizophagus</taxon>
    </lineage>
</organism>
<accession>A0A2N1MLC7</accession>
<dbReference type="AlphaFoldDB" id="A0A2N1MLC7"/>
<gene>
    <name evidence="1" type="ORF">RhiirC2_790374</name>
</gene>
<evidence type="ECO:0000313" key="2">
    <source>
        <dbReference type="Proteomes" id="UP000233469"/>
    </source>
</evidence>